<dbReference type="InterPro" id="IPR036514">
    <property type="entry name" value="SGNH_hydro_sf"/>
</dbReference>
<keyword evidence="2" id="KW-0378">Hydrolase</keyword>
<dbReference type="InterPro" id="IPR050991">
    <property type="entry name" value="ECM_Regulatory_Proteins"/>
</dbReference>
<keyword evidence="7" id="KW-1185">Reference proteome</keyword>
<dbReference type="Proteomes" id="UP000239415">
    <property type="component" value="Unassembled WGS sequence"/>
</dbReference>
<evidence type="ECO:0000313" key="6">
    <source>
        <dbReference type="EMBL" id="PRX22926.1"/>
    </source>
</evidence>
<feature type="domain" description="Fibronectin type-III" evidence="5">
    <location>
        <begin position="749"/>
        <end position="839"/>
    </location>
</feature>
<dbReference type="EMBL" id="PVMZ01000004">
    <property type="protein sequence ID" value="PRX22926.1"/>
    <property type="molecule type" value="Genomic_DNA"/>
</dbReference>
<dbReference type="SUPFAM" id="SSF52266">
    <property type="entry name" value="SGNH hydrolase"/>
    <property type="match status" value="1"/>
</dbReference>
<feature type="domain" description="Fibronectin type-III" evidence="5">
    <location>
        <begin position="280"/>
        <end position="373"/>
    </location>
</feature>
<dbReference type="CDD" id="cd00063">
    <property type="entry name" value="FN3"/>
    <property type="match status" value="7"/>
</dbReference>
<keyword evidence="3" id="KW-0119">Carbohydrate metabolism</keyword>
<dbReference type="GO" id="GO:0016798">
    <property type="term" value="F:hydrolase activity, acting on glycosyl bonds"/>
    <property type="evidence" value="ECO:0007669"/>
    <property type="project" value="UniProtKB-KW"/>
</dbReference>
<accession>A0A2T0KHL6</accession>
<keyword evidence="1" id="KW-0677">Repeat</keyword>
<proteinExistence type="predicted"/>
<feature type="domain" description="Fibronectin type-III" evidence="5">
    <location>
        <begin position="560"/>
        <end position="652"/>
    </location>
</feature>
<dbReference type="InterPro" id="IPR028946">
    <property type="entry name" value="Ntox44"/>
</dbReference>
<feature type="signal peptide" evidence="4">
    <location>
        <begin position="1"/>
        <end position="32"/>
    </location>
</feature>
<sequence length="1307" mass="138441">MVLRGRGSGRALLALATVWALVAPAASTAAHAGSPAPVRAAAAADAGKIMVVGDSISQGSSGDWTWRYRLAKHLAAGAVTADFVGPRNDLYNVMTTADGDWDRTYADPAFDQDHNAVWGRPLAYELHDIGGKVSQHQPDYLLVLLGINDIGFFARTPAQVEADLRGFIANARAAKPDVRFVLGKLLPTTRAADDPAFAATVADYNARLVAAAGVLTTTQSSIVVADTAAGFVAADHTWDGTHPNARGELRIAAAFADALSAGFGVGTPYPRPLPVVPIGPQQPPVATVAATGEGTADLAWTPSLGATQYWIWVKDTTVNTEWTRLPIPLTQDHNPWHMSQLQAGMTYQYKVQAAKGDDAGAFSDVVTLQMTGTTPSAPSGLTATAGNGQAVLAWNAAAHATGYKVLVRNVTAGEADFTELPYPVPGPRWTAELLQNGATYEFKLRSVNGALTGGTSAAVTVTPTGPTPAGPTGLSVANGNGEATLSWTSDPDATGHEVFVRNVTAGENDFTKLPYPVPGNSWVAGALVNGAGYEFKLRAVNGAIPGGFSAVVTARPTVAPPAAPAGLTATAGNGQAVLRWTEAPDATGYYVHIRNVTAGETGFTKLPYPVPGSEWTAAQLQNGATYQFKLQSVSGLIEGAQSAAVTVTPTVPPPAGPTGFTATAGSHEALLRWTEAPDATGYYVHARNVTAGETGFTKLPYPVPGSQWTAAQLQNGVTYQFKLQSVSGLIEGGFSSTVTVSPTGPAPGAPANMAAQAGNRKAILTWTMPDHGTSVYVFVRNVSAGESGFTRLPYPIAGDSWTATQLANGATYQFKVQAYNDLIAGGTSATVTVVPSGPPAPGAENLTAVPGDRKATLRWTAASQATAYYIWVRNVTAGEANFTRLQYPIADDTWVSTLMENGARYEFRVQSVDGLVPGGFSNTVSVVPWGPTPQVGNLRVTPRLGEAALAWSGSGTATGYYIQLRNASRGEGFTELPYPVAGNSFTASLLTPGQVYEFRVQAVSGRQRGVTSNTVAITVPLPPPVTGLSVRPVLHGLALSWNAVPGADAYMIYYSDPQLCGGIDSFPPGSRALMHRMPYPVSGTSFTIDYLFKPDCYWVDVVPVKYGVESAYDYRNLGRNYTLKSNDDSHLYEAVVTYIHRQMYDNVRSEAAQRIKRYLNDTNPGVVALGYYEWYNQVKPGGPWDHKPLISRGLGPGLETGNAYSYRYRVTGGAYEVYYDIWSNMHYGYVGLYCGFTQTVLQEAAGRVGIDDPGDRRSIRLGFDLWNANGSGLSRGRVDSIVRANLAAYAGESKANPFTLRYIPNVR</sequence>
<dbReference type="SMART" id="SM00060">
    <property type="entry name" value="FN3"/>
    <property type="match status" value="9"/>
</dbReference>
<dbReference type="PROSITE" id="PS50853">
    <property type="entry name" value="FN3"/>
    <property type="match status" value="8"/>
</dbReference>
<feature type="domain" description="Fibronectin type-III" evidence="5">
    <location>
        <begin position="468"/>
        <end position="559"/>
    </location>
</feature>
<dbReference type="GO" id="GO:0000272">
    <property type="term" value="P:polysaccharide catabolic process"/>
    <property type="evidence" value="ECO:0007669"/>
    <property type="project" value="UniProtKB-KW"/>
</dbReference>
<evidence type="ECO:0000256" key="3">
    <source>
        <dbReference type="ARBA" id="ARBA00023326"/>
    </source>
</evidence>
<feature type="chain" id="PRO_5015573528" evidence="4">
    <location>
        <begin position="33"/>
        <end position="1307"/>
    </location>
</feature>
<protein>
    <submittedName>
        <fullName evidence="6">Fibronectin type III domain protein</fullName>
    </submittedName>
</protein>
<organism evidence="6 7">
    <name type="scientific">Actinoplanes italicus</name>
    <dbReference type="NCBI Taxonomy" id="113567"/>
    <lineage>
        <taxon>Bacteria</taxon>
        <taxon>Bacillati</taxon>
        <taxon>Actinomycetota</taxon>
        <taxon>Actinomycetes</taxon>
        <taxon>Micromonosporales</taxon>
        <taxon>Micromonosporaceae</taxon>
        <taxon>Actinoplanes</taxon>
    </lineage>
</organism>
<feature type="domain" description="Fibronectin type-III" evidence="5">
    <location>
        <begin position="840"/>
        <end position="932"/>
    </location>
</feature>
<comment type="caution">
    <text evidence="6">The sequence shown here is derived from an EMBL/GenBank/DDBJ whole genome shotgun (WGS) entry which is preliminary data.</text>
</comment>
<keyword evidence="3" id="KW-0624">Polysaccharide degradation</keyword>
<dbReference type="PANTHER" id="PTHR46708">
    <property type="entry name" value="TENASCIN"/>
    <property type="match status" value="1"/>
</dbReference>
<dbReference type="InterPro" id="IPR003961">
    <property type="entry name" value="FN3_dom"/>
</dbReference>
<feature type="domain" description="Fibronectin type-III" evidence="5">
    <location>
        <begin position="653"/>
        <end position="746"/>
    </location>
</feature>
<dbReference type="OrthoDB" id="5482597at2"/>
<evidence type="ECO:0000259" key="5">
    <source>
        <dbReference type="PROSITE" id="PS50853"/>
    </source>
</evidence>
<name>A0A2T0KHL6_9ACTN</name>
<keyword evidence="4" id="KW-0732">Signal</keyword>
<dbReference type="Gene3D" id="2.60.40.10">
    <property type="entry name" value="Immunoglobulins"/>
    <property type="match status" value="8"/>
</dbReference>
<dbReference type="Pfam" id="PF00041">
    <property type="entry name" value="fn3"/>
    <property type="match status" value="3"/>
</dbReference>
<dbReference type="PANTHER" id="PTHR46708:SF2">
    <property type="entry name" value="FIBRONECTIN TYPE-III DOMAIN-CONTAINING PROTEIN"/>
    <property type="match status" value="1"/>
</dbReference>
<feature type="domain" description="Fibronectin type-III" evidence="5">
    <location>
        <begin position="934"/>
        <end position="1022"/>
    </location>
</feature>
<dbReference type="InterPro" id="IPR036116">
    <property type="entry name" value="FN3_sf"/>
</dbReference>
<dbReference type="SUPFAM" id="SSF49265">
    <property type="entry name" value="Fibronectin type III"/>
    <property type="match status" value="4"/>
</dbReference>
<dbReference type="Gene3D" id="3.40.50.1110">
    <property type="entry name" value="SGNH hydrolase"/>
    <property type="match status" value="1"/>
</dbReference>
<evidence type="ECO:0000256" key="2">
    <source>
        <dbReference type="ARBA" id="ARBA00023295"/>
    </source>
</evidence>
<keyword evidence="2" id="KW-0326">Glycosidase</keyword>
<reference evidence="6 7" key="1">
    <citation type="submission" date="2018-03" db="EMBL/GenBank/DDBJ databases">
        <title>Genomic Encyclopedia of Archaeal and Bacterial Type Strains, Phase II (KMG-II): from individual species to whole genera.</title>
        <authorList>
            <person name="Goeker M."/>
        </authorList>
    </citation>
    <scope>NUCLEOTIDE SEQUENCE [LARGE SCALE GENOMIC DNA]</scope>
    <source>
        <strain evidence="6 7">DSM 43146</strain>
    </source>
</reference>
<evidence type="ECO:0000256" key="4">
    <source>
        <dbReference type="SAM" id="SignalP"/>
    </source>
</evidence>
<evidence type="ECO:0000313" key="7">
    <source>
        <dbReference type="Proteomes" id="UP000239415"/>
    </source>
</evidence>
<dbReference type="Pfam" id="PF13472">
    <property type="entry name" value="Lipase_GDSL_2"/>
    <property type="match status" value="1"/>
</dbReference>
<gene>
    <name evidence="6" type="ORF">CLV67_104454</name>
</gene>
<evidence type="ECO:0000256" key="1">
    <source>
        <dbReference type="ARBA" id="ARBA00022737"/>
    </source>
</evidence>
<dbReference type="Pfam" id="PF15607">
    <property type="entry name" value="Ntox44"/>
    <property type="match status" value="1"/>
</dbReference>
<dbReference type="InterPro" id="IPR013783">
    <property type="entry name" value="Ig-like_fold"/>
</dbReference>
<dbReference type="InterPro" id="IPR013830">
    <property type="entry name" value="SGNH_hydro"/>
</dbReference>
<feature type="domain" description="Fibronectin type-III" evidence="5">
    <location>
        <begin position="374"/>
        <end position="467"/>
    </location>
</feature>